<dbReference type="Proteomes" id="UP001144096">
    <property type="component" value="Unassembled WGS sequence"/>
</dbReference>
<dbReference type="AlphaFoldDB" id="A0A9X2SLQ7"/>
<keyword evidence="2" id="KW-1185">Reference proteome</keyword>
<protein>
    <submittedName>
        <fullName evidence="1">NifU family protein</fullName>
    </submittedName>
</protein>
<proteinExistence type="predicted"/>
<evidence type="ECO:0000313" key="1">
    <source>
        <dbReference type="EMBL" id="MCR6485111.1"/>
    </source>
</evidence>
<gene>
    <name evidence="1" type="ORF">M8542_19975</name>
</gene>
<organism evidence="1 2">
    <name type="scientific">Amycolatopsis iheyensis</name>
    <dbReference type="NCBI Taxonomy" id="2945988"/>
    <lineage>
        <taxon>Bacteria</taxon>
        <taxon>Bacillati</taxon>
        <taxon>Actinomycetota</taxon>
        <taxon>Actinomycetes</taxon>
        <taxon>Pseudonocardiales</taxon>
        <taxon>Pseudonocardiaceae</taxon>
        <taxon>Amycolatopsis</taxon>
    </lineage>
</organism>
<comment type="caution">
    <text evidence="1">The sequence shown here is derived from an EMBL/GenBank/DDBJ whole genome shotgun (WGS) entry which is preliminary data.</text>
</comment>
<reference evidence="1" key="1">
    <citation type="submission" date="2022-06" db="EMBL/GenBank/DDBJ databases">
        <title>Amycolatopsis iheyaensis sp. nov., a new species of the genus Amycolatopsis isolated from soil in Iheya island, Japan.</title>
        <authorList>
            <person name="Ngamcharungchit C."/>
            <person name="Kanto H."/>
            <person name="Take A."/>
            <person name="Intra B."/>
            <person name="Matsumoto A."/>
            <person name="Panbangred W."/>
            <person name="Inahashi Y."/>
        </authorList>
    </citation>
    <scope>NUCLEOTIDE SEQUENCE</scope>
    <source>
        <strain evidence="1">OK19-0408</strain>
    </source>
</reference>
<sequence>MTPGPPEQARLETLLSTLLAGERRPVAEELVRELTGLYAEGLTRIVALLRENAPGLVEAVAADDVVADLLVLHDLHPLDTDARIRRALGGSAEYLGTEAGVARVRLGASGGCSAASERAVEAVVRAAAPEVAGVEVGTEVRLYRIGMGPPGDATPEGRAS</sequence>
<dbReference type="EMBL" id="JAMXQV010000009">
    <property type="protein sequence ID" value="MCR6485111.1"/>
    <property type="molecule type" value="Genomic_DNA"/>
</dbReference>
<evidence type="ECO:0000313" key="2">
    <source>
        <dbReference type="Proteomes" id="UP001144096"/>
    </source>
</evidence>
<accession>A0A9X2SLQ7</accession>
<name>A0A9X2SLQ7_9PSEU</name>
<dbReference type="RefSeq" id="WP_257921724.1">
    <property type="nucleotide sequence ID" value="NZ_JAMXQV010000009.1"/>
</dbReference>